<proteinExistence type="predicted"/>
<evidence type="ECO:0000313" key="1">
    <source>
        <dbReference type="EMBL" id="RNA31522.1"/>
    </source>
</evidence>
<sequence length="156" mass="18307">MALKKSFCRACNSVAQNLYNITEAKSLGMFLYNHWVHIAQASANFVFEILCHYLIWPRIIQLKLLGNLNHWNTYLKPTKIYSKYHIKLLNYGLSFEAPRISSIHLRGIIKHLFLFYQKIHFLAAMTEPDLGKSQKKSQKKNLFKVNDFFKLTGHMT</sequence>
<organism evidence="1 2">
    <name type="scientific">Brachionus plicatilis</name>
    <name type="common">Marine rotifer</name>
    <name type="synonym">Brachionus muelleri</name>
    <dbReference type="NCBI Taxonomy" id="10195"/>
    <lineage>
        <taxon>Eukaryota</taxon>
        <taxon>Metazoa</taxon>
        <taxon>Spiralia</taxon>
        <taxon>Gnathifera</taxon>
        <taxon>Rotifera</taxon>
        <taxon>Eurotatoria</taxon>
        <taxon>Monogononta</taxon>
        <taxon>Pseudotrocha</taxon>
        <taxon>Ploima</taxon>
        <taxon>Brachionidae</taxon>
        <taxon>Brachionus</taxon>
    </lineage>
</organism>
<keyword evidence="2" id="KW-1185">Reference proteome</keyword>
<gene>
    <name evidence="1" type="ORF">BpHYR1_045329</name>
</gene>
<comment type="caution">
    <text evidence="1">The sequence shown here is derived from an EMBL/GenBank/DDBJ whole genome shotgun (WGS) entry which is preliminary data.</text>
</comment>
<reference evidence="1 2" key="1">
    <citation type="journal article" date="2018" name="Sci. Rep.">
        <title>Genomic signatures of local adaptation to the degree of environmental predictability in rotifers.</title>
        <authorList>
            <person name="Franch-Gras L."/>
            <person name="Hahn C."/>
            <person name="Garcia-Roger E.M."/>
            <person name="Carmona M.J."/>
            <person name="Serra M."/>
            <person name="Gomez A."/>
        </authorList>
    </citation>
    <scope>NUCLEOTIDE SEQUENCE [LARGE SCALE GENOMIC DNA]</scope>
    <source>
        <strain evidence="1">HYR1</strain>
    </source>
</reference>
<protein>
    <submittedName>
        <fullName evidence="1">Uncharacterized protein</fullName>
    </submittedName>
</protein>
<accession>A0A3M7S6Y3</accession>
<name>A0A3M7S6Y3_BRAPC</name>
<evidence type="ECO:0000313" key="2">
    <source>
        <dbReference type="Proteomes" id="UP000276133"/>
    </source>
</evidence>
<dbReference type="Proteomes" id="UP000276133">
    <property type="component" value="Unassembled WGS sequence"/>
</dbReference>
<dbReference type="EMBL" id="REGN01001933">
    <property type="protein sequence ID" value="RNA31522.1"/>
    <property type="molecule type" value="Genomic_DNA"/>
</dbReference>
<dbReference type="AlphaFoldDB" id="A0A3M7S6Y3"/>